<dbReference type="Proteomes" id="UP001586593">
    <property type="component" value="Unassembled WGS sequence"/>
</dbReference>
<proteinExistence type="predicted"/>
<dbReference type="EMBL" id="JAZHXJ010003087">
    <property type="protein sequence ID" value="KAL1835558.1"/>
    <property type="molecule type" value="Genomic_DNA"/>
</dbReference>
<evidence type="ECO:0000256" key="1">
    <source>
        <dbReference type="SAM" id="MobiDB-lite"/>
    </source>
</evidence>
<sequence>MGVCVYVCLRHQLEHGTAETGSGEHKGLEGASAAKLSREAGPKSIPRMHYRNSVGRAREIATVRSRTTSHSGRERKGDQSRAGLPLGEGYPAQKKKEWYVGMCRMSIQEKKKKIIAQKRGLTELHNSGKWNSLGCRKKKRKFYYFFSGASFGRP</sequence>
<feature type="region of interest" description="Disordered" evidence="1">
    <location>
        <begin position="17"/>
        <end position="89"/>
    </location>
</feature>
<accession>A0ABR3V199</accession>
<gene>
    <name evidence="2" type="ORF">VTK73DRAFT_5532</name>
</gene>
<organism evidence="2 3">
    <name type="scientific">Phialemonium thermophilum</name>
    <dbReference type="NCBI Taxonomy" id="223376"/>
    <lineage>
        <taxon>Eukaryota</taxon>
        <taxon>Fungi</taxon>
        <taxon>Dikarya</taxon>
        <taxon>Ascomycota</taxon>
        <taxon>Pezizomycotina</taxon>
        <taxon>Sordariomycetes</taxon>
        <taxon>Sordariomycetidae</taxon>
        <taxon>Cephalothecales</taxon>
        <taxon>Cephalothecaceae</taxon>
        <taxon>Phialemonium</taxon>
    </lineage>
</organism>
<reference evidence="2 3" key="1">
    <citation type="journal article" date="2024" name="Commun. Biol.">
        <title>Comparative genomic analysis of thermophilic fungi reveals convergent evolutionary adaptations and gene losses.</title>
        <authorList>
            <person name="Steindorff A.S."/>
            <person name="Aguilar-Pontes M.V."/>
            <person name="Robinson A.J."/>
            <person name="Andreopoulos B."/>
            <person name="LaButti K."/>
            <person name="Kuo A."/>
            <person name="Mondo S."/>
            <person name="Riley R."/>
            <person name="Otillar R."/>
            <person name="Haridas S."/>
            <person name="Lipzen A."/>
            <person name="Grimwood J."/>
            <person name="Schmutz J."/>
            <person name="Clum A."/>
            <person name="Reid I.D."/>
            <person name="Moisan M.C."/>
            <person name="Butler G."/>
            <person name="Nguyen T.T.M."/>
            <person name="Dewar K."/>
            <person name="Conant G."/>
            <person name="Drula E."/>
            <person name="Henrissat B."/>
            <person name="Hansel C."/>
            <person name="Singer S."/>
            <person name="Hutchinson M.I."/>
            <person name="de Vries R.P."/>
            <person name="Natvig D.O."/>
            <person name="Powell A.J."/>
            <person name="Tsang A."/>
            <person name="Grigoriev I.V."/>
        </authorList>
    </citation>
    <scope>NUCLEOTIDE SEQUENCE [LARGE SCALE GENOMIC DNA]</scope>
    <source>
        <strain evidence="2 3">ATCC 24622</strain>
    </source>
</reference>
<name>A0ABR3V199_9PEZI</name>
<comment type="caution">
    <text evidence="2">The sequence shown here is derived from an EMBL/GenBank/DDBJ whole genome shotgun (WGS) entry which is preliminary data.</text>
</comment>
<feature type="compositionally biased region" description="Basic and acidic residues" evidence="1">
    <location>
        <begin position="17"/>
        <end position="28"/>
    </location>
</feature>
<evidence type="ECO:0000313" key="3">
    <source>
        <dbReference type="Proteomes" id="UP001586593"/>
    </source>
</evidence>
<evidence type="ECO:0000313" key="2">
    <source>
        <dbReference type="EMBL" id="KAL1835558.1"/>
    </source>
</evidence>
<keyword evidence="3" id="KW-1185">Reference proteome</keyword>
<protein>
    <submittedName>
        <fullName evidence="2">Uncharacterized protein</fullName>
    </submittedName>
</protein>